<comment type="caution">
    <text evidence="2">The sequence shown here is derived from an EMBL/GenBank/DDBJ whole genome shotgun (WGS) entry which is preliminary data.</text>
</comment>
<evidence type="ECO:0000256" key="1">
    <source>
        <dbReference type="SAM" id="Phobius"/>
    </source>
</evidence>
<dbReference type="Proteomes" id="UP001500016">
    <property type="component" value="Unassembled WGS sequence"/>
</dbReference>
<dbReference type="InterPro" id="IPR043762">
    <property type="entry name" value="DUF5708"/>
</dbReference>
<accession>A0ABP5HGN6</accession>
<name>A0ABP5HGN6_9ACTN</name>
<organism evidence="2 3">
    <name type="scientific">Streptomyces albiaxialis</name>
    <dbReference type="NCBI Taxonomy" id="329523"/>
    <lineage>
        <taxon>Bacteria</taxon>
        <taxon>Bacillati</taxon>
        <taxon>Actinomycetota</taxon>
        <taxon>Actinomycetes</taxon>
        <taxon>Kitasatosporales</taxon>
        <taxon>Streptomycetaceae</taxon>
        <taxon>Streptomyces</taxon>
    </lineage>
</organism>
<keyword evidence="3" id="KW-1185">Reference proteome</keyword>
<keyword evidence="1" id="KW-1133">Transmembrane helix</keyword>
<keyword evidence="1" id="KW-0812">Transmembrane</keyword>
<evidence type="ECO:0000313" key="2">
    <source>
        <dbReference type="EMBL" id="GAA2071213.1"/>
    </source>
</evidence>
<sequence>MEGTVLLAVGLPLWLFADGIETPVVTLTKAGLVLAVIGAVTLLGAAWSAVRNPGAAGRP</sequence>
<reference evidence="3" key="1">
    <citation type="journal article" date="2019" name="Int. J. Syst. Evol. Microbiol.">
        <title>The Global Catalogue of Microorganisms (GCM) 10K type strain sequencing project: providing services to taxonomists for standard genome sequencing and annotation.</title>
        <authorList>
            <consortium name="The Broad Institute Genomics Platform"/>
            <consortium name="The Broad Institute Genome Sequencing Center for Infectious Disease"/>
            <person name="Wu L."/>
            <person name="Ma J."/>
        </authorList>
    </citation>
    <scope>NUCLEOTIDE SEQUENCE [LARGE SCALE GENOMIC DNA]</scope>
    <source>
        <strain evidence="3">JCM 15478</strain>
    </source>
</reference>
<feature type="transmembrane region" description="Helical" evidence="1">
    <location>
        <begin position="29"/>
        <end position="50"/>
    </location>
</feature>
<proteinExistence type="predicted"/>
<dbReference type="EMBL" id="BAAAPE010000007">
    <property type="protein sequence ID" value="GAA2071213.1"/>
    <property type="molecule type" value="Genomic_DNA"/>
</dbReference>
<dbReference type="Pfam" id="PF18969">
    <property type="entry name" value="DUF5708"/>
    <property type="match status" value="1"/>
</dbReference>
<evidence type="ECO:0000313" key="3">
    <source>
        <dbReference type="Proteomes" id="UP001500016"/>
    </source>
</evidence>
<gene>
    <name evidence="2" type="ORF">GCM10009801_22620</name>
</gene>
<keyword evidence="1" id="KW-0472">Membrane</keyword>
<protein>
    <submittedName>
        <fullName evidence="2">Uncharacterized protein</fullName>
    </submittedName>
</protein>